<dbReference type="PROSITE" id="PS00548">
    <property type="entry name" value="RIBOSOMAL_S3"/>
    <property type="match status" value="1"/>
</dbReference>
<dbReference type="Gene3D" id="3.30.300.20">
    <property type="match status" value="1"/>
</dbReference>
<dbReference type="AlphaFoldDB" id="A0A554JD61"/>
<keyword evidence="5 8" id="KW-0687">Ribonucleoprotein</keyword>
<dbReference type="PROSITE" id="PS50823">
    <property type="entry name" value="KH_TYPE_2"/>
    <property type="match status" value="1"/>
</dbReference>
<dbReference type="InterPro" id="IPR009019">
    <property type="entry name" value="KH_sf_prok-type"/>
</dbReference>
<evidence type="ECO:0000256" key="9">
    <source>
        <dbReference type="RuleBase" id="RU003624"/>
    </source>
</evidence>
<dbReference type="InterPro" id="IPR018280">
    <property type="entry name" value="Ribosomal_uS3_CS"/>
</dbReference>
<dbReference type="Gene3D" id="3.30.1140.32">
    <property type="entry name" value="Ribosomal protein S3, C-terminal domain"/>
    <property type="match status" value="1"/>
</dbReference>
<dbReference type="SUPFAM" id="SSF54814">
    <property type="entry name" value="Prokaryotic type KH domain (KH-domain type II)"/>
    <property type="match status" value="1"/>
</dbReference>
<sequence length="216" mass="23623">MGQKVNPFVMRLGINKNWQSNWFPPKGNFAAYLLVDQKIRQAIASSYNTDSAIGSVQIKRGVDQLTVIIETAKPGVIIGRAGAGVEALKQKIQKILGSGIKLKVDIHEIKNGDLYAAVVAQNIAGQIERRISYRRASKQALERTMGRGALGIKIRISGRLGGAEIARSEKFSLGSVPLSTFRADIDYAQVHAKTTYGIVGVKVWIYKGEKTEVDQN</sequence>
<dbReference type="GO" id="GO:0003729">
    <property type="term" value="F:mRNA binding"/>
    <property type="evidence" value="ECO:0007669"/>
    <property type="project" value="UniProtKB-UniRule"/>
</dbReference>
<dbReference type="SUPFAM" id="SSF54821">
    <property type="entry name" value="Ribosomal protein S3 C-terminal domain"/>
    <property type="match status" value="1"/>
</dbReference>
<keyword evidence="2 8" id="KW-0699">rRNA-binding</keyword>
<dbReference type="Pfam" id="PF00189">
    <property type="entry name" value="Ribosomal_S3_C"/>
    <property type="match status" value="1"/>
</dbReference>
<dbReference type="GO" id="GO:0006412">
    <property type="term" value="P:translation"/>
    <property type="evidence" value="ECO:0007669"/>
    <property type="project" value="UniProtKB-UniRule"/>
</dbReference>
<accession>A0A554JD61</accession>
<dbReference type="GO" id="GO:0019843">
    <property type="term" value="F:rRNA binding"/>
    <property type="evidence" value="ECO:0007669"/>
    <property type="project" value="UniProtKB-UniRule"/>
</dbReference>
<gene>
    <name evidence="8" type="primary">rpsC</name>
    <name evidence="11" type="ORF">CEO22_166</name>
</gene>
<dbReference type="InterPro" id="IPR005704">
    <property type="entry name" value="Ribosomal_uS3_bac-typ"/>
</dbReference>
<dbReference type="PANTHER" id="PTHR11760:SF19">
    <property type="entry name" value="SMALL RIBOSOMAL SUBUNIT PROTEIN US3C"/>
    <property type="match status" value="1"/>
</dbReference>
<name>A0A554JD61_9BACT</name>
<evidence type="ECO:0000256" key="8">
    <source>
        <dbReference type="HAMAP-Rule" id="MF_01309"/>
    </source>
</evidence>
<dbReference type="FunFam" id="3.30.300.20:FF:000001">
    <property type="entry name" value="30S ribosomal protein S3"/>
    <property type="match status" value="1"/>
</dbReference>
<keyword evidence="4 8" id="KW-0689">Ribosomal protein</keyword>
<keyword evidence="3 8" id="KW-0694">RNA-binding</keyword>
<dbReference type="GO" id="GO:0003735">
    <property type="term" value="F:structural constituent of ribosome"/>
    <property type="evidence" value="ECO:0007669"/>
    <property type="project" value="InterPro"/>
</dbReference>
<comment type="function">
    <text evidence="6 8">Binds the lower part of the 30S subunit head. Binds mRNA in the 70S ribosome, positioning it for translation.</text>
</comment>
<dbReference type="PANTHER" id="PTHR11760">
    <property type="entry name" value="30S/40S RIBOSOMAL PROTEIN S3"/>
    <property type="match status" value="1"/>
</dbReference>
<dbReference type="Proteomes" id="UP000316253">
    <property type="component" value="Unassembled WGS sequence"/>
</dbReference>
<dbReference type="EMBL" id="VMFD01000011">
    <property type="protein sequence ID" value="TSC66244.1"/>
    <property type="molecule type" value="Genomic_DNA"/>
</dbReference>
<dbReference type="HAMAP" id="MF_01309_B">
    <property type="entry name" value="Ribosomal_uS3_B"/>
    <property type="match status" value="1"/>
</dbReference>
<dbReference type="NCBIfam" id="TIGR01009">
    <property type="entry name" value="rpsC_bact"/>
    <property type="match status" value="1"/>
</dbReference>
<evidence type="ECO:0000256" key="7">
    <source>
        <dbReference type="ARBA" id="ARBA00035257"/>
    </source>
</evidence>
<dbReference type="GO" id="GO:0022627">
    <property type="term" value="C:cytosolic small ribosomal subunit"/>
    <property type="evidence" value="ECO:0007669"/>
    <property type="project" value="TreeGrafter"/>
</dbReference>
<protein>
    <recommendedName>
        <fullName evidence="7 8">Small ribosomal subunit protein uS3</fullName>
    </recommendedName>
</protein>
<dbReference type="InterPro" id="IPR004044">
    <property type="entry name" value="KH_dom_type_2"/>
</dbReference>
<evidence type="ECO:0000256" key="3">
    <source>
        <dbReference type="ARBA" id="ARBA00022884"/>
    </source>
</evidence>
<reference evidence="11 12" key="1">
    <citation type="submission" date="2017-08" db="EMBL/GenBank/DDBJ databases">
        <title>Mechanisms for carbon and nitrogen cycling indicate functional differentiation within the Candidate Phyla Radiation.</title>
        <authorList>
            <person name="Danczak R.E."/>
            <person name="Johnston M.D."/>
            <person name="Kenah C."/>
            <person name="Slattery M."/>
            <person name="Wrighton K.C."/>
            <person name="Wilkins M.J."/>
        </authorList>
    </citation>
    <scope>NUCLEOTIDE SEQUENCE [LARGE SCALE GENOMIC DNA]</scope>
    <source>
        <strain evidence="11">Gr01-1014_85</strain>
    </source>
</reference>
<comment type="similarity">
    <text evidence="1 8 9">Belongs to the universal ribosomal protein uS3 family.</text>
</comment>
<evidence type="ECO:0000256" key="2">
    <source>
        <dbReference type="ARBA" id="ARBA00022730"/>
    </source>
</evidence>
<evidence type="ECO:0000256" key="4">
    <source>
        <dbReference type="ARBA" id="ARBA00022980"/>
    </source>
</evidence>
<comment type="caution">
    <text evidence="11">The sequence shown here is derived from an EMBL/GenBank/DDBJ whole genome shotgun (WGS) entry which is preliminary data.</text>
</comment>
<evidence type="ECO:0000256" key="5">
    <source>
        <dbReference type="ARBA" id="ARBA00023274"/>
    </source>
</evidence>
<evidence type="ECO:0000256" key="1">
    <source>
        <dbReference type="ARBA" id="ARBA00010761"/>
    </source>
</evidence>
<feature type="domain" description="KH type-2" evidence="10">
    <location>
        <begin position="39"/>
        <end position="110"/>
    </location>
</feature>
<dbReference type="InterPro" id="IPR036419">
    <property type="entry name" value="Ribosomal_S3_C_sf"/>
</dbReference>
<dbReference type="InterPro" id="IPR015946">
    <property type="entry name" value="KH_dom-like_a/b"/>
</dbReference>
<proteinExistence type="inferred from homology"/>
<evidence type="ECO:0000313" key="12">
    <source>
        <dbReference type="Proteomes" id="UP000316253"/>
    </source>
</evidence>
<evidence type="ECO:0000313" key="11">
    <source>
        <dbReference type="EMBL" id="TSC66244.1"/>
    </source>
</evidence>
<organism evidence="11 12">
    <name type="scientific">Candidatus Berkelbacteria bacterium Gr01-1014_85</name>
    <dbReference type="NCBI Taxonomy" id="2017150"/>
    <lineage>
        <taxon>Bacteria</taxon>
        <taxon>Candidatus Berkelbacteria</taxon>
    </lineage>
</organism>
<evidence type="ECO:0000259" key="10">
    <source>
        <dbReference type="PROSITE" id="PS50823"/>
    </source>
</evidence>
<dbReference type="InterPro" id="IPR001351">
    <property type="entry name" value="Ribosomal_uS3_C"/>
</dbReference>
<dbReference type="InterPro" id="IPR057258">
    <property type="entry name" value="Ribosomal_uS3"/>
</dbReference>
<evidence type="ECO:0000256" key="6">
    <source>
        <dbReference type="ARBA" id="ARBA00024998"/>
    </source>
</evidence>
<dbReference type="CDD" id="cd02412">
    <property type="entry name" value="KH-II_30S_S3"/>
    <property type="match status" value="1"/>
</dbReference>
<comment type="subunit">
    <text evidence="8">Part of the 30S ribosomal subunit. Forms a tight complex with proteins S10 and S14.</text>
</comment>
<dbReference type="Pfam" id="PF07650">
    <property type="entry name" value="KH_2"/>
    <property type="match status" value="1"/>
</dbReference>